<sequence length="112" mass="13028">MEKQLNTKRICPNITKDQERTLTQLETALSKPLSVPVTWKSIEQRIVYKGRYRVQAFKDFEVTNEYSLEEKRLLRKLVVARLYQGLMDTPAEVAAQSVINRYSTPPKPEPSM</sequence>
<organism evidence="1 2">
    <name type="scientific">Candidatus Daviesbacteria bacterium RIFCSPHIGHO2_01_FULL_40_11</name>
    <dbReference type="NCBI Taxonomy" id="1797762"/>
    <lineage>
        <taxon>Bacteria</taxon>
        <taxon>Candidatus Daviesiibacteriota</taxon>
    </lineage>
</organism>
<name>A0A1F5JGI3_9BACT</name>
<dbReference type="Proteomes" id="UP000177555">
    <property type="component" value="Unassembled WGS sequence"/>
</dbReference>
<reference evidence="1 2" key="1">
    <citation type="journal article" date="2016" name="Nat. Commun.">
        <title>Thousands of microbial genomes shed light on interconnected biogeochemical processes in an aquifer system.</title>
        <authorList>
            <person name="Anantharaman K."/>
            <person name="Brown C.T."/>
            <person name="Hug L.A."/>
            <person name="Sharon I."/>
            <person name="Castelle C.J."/>
            <person name="Probst A.J."/>
            <person name="Thomas B.C."/>
            <person name="Singh A."/>
            <person name="Wilkins M.J."/>
            <person name="Karaoz U."/>
            <person name="Brodie E.L."/>
            <person name="Williams K.H."/>
            <person name="Hubbard S.S."/>
            <person name="Banfield J.F."/>
        </authorList>
    </citation>
    <scope>NUCLEOTIDE SEQUENCE [LARGE SCALE GENOMIC DNA]</scope>
</reference>
<protein>
    <submittedName>
        <fullName evidence="1">Uncharacterized protein</fullName>
    </submittedName>
</protein>
<dbReference type="EMBL" id="MFCP01000031">
    <property type="protein sequence ID" value="OGE27743.1"/>
    <property type="molecule type" value="Genomic_DNA"/>
</dbReference>
<evidence type="ECO:0000313" key="1">
    <source>
        <dbReference type="EMBL" id="OGE27743.1"/>
    </source>
</evidence>
<evidence type="ECO:0000313" key="2">
    <source>
        <dbReference type="Proteomes" id="UP000177555"/>
    </source>
</evidence>
<dbReference type="AlphaFoldDB" id="A0A1F5JGI3"/>
<accession>A0A1F5JGI3</accession>
<comment type="caution">
    <text evidence="1">The sequence shown here is derived from an EMBL/GenBank/DDBJ whole genome shotgun (WGS) entry which is preliminary data.</text>
</comment>
<proteinExistence type="predicted"/>
<gene>
    <name evidence="1" type="ORF">A2867_04485</name>
</gene>